<keyword evidence="3" id="KW-1185">Reference proteome</keyword>
<reference evidence="2" key="2">
    <citation type="submission" date="2020-09" db="EMBL/GenBank/DDBJ databases">
        <authorList>
            <person name="Sun Q."/>
            <person name="Kim S."/>
        </authorList>
    </citation>
    <scope>NUCLEOTIDE SEQUENCE</scope>
    <source>
        <strain evidence="2">KCTC 12988</strain>
    </source>
</reference>
<feature type="region of interest" description="Disordered" evidence="1">
    <location>
        <begin position="28"/>
        <end position="51"/>
    </location>
</feature>
<name>A0A918TDH8_9BACT</name>
<organism evidence="2 3">
    <name type="scientific">Roseibacillus persicicus</name>
    <dbReference type="NCBI Taxonomy" id="454148"/>
    <lineage>
        <taxon>Bacteria</taxon>
        <taxon>Pseudomonadati</taxon>
        <taxon>Verrucomicrobiota</taxon>
        <taxon>Verrucomicrobiia</taxon>
        <taxon>Verrucomicrobiales</taxon>
        <taxon>Verrucomicrobiaceae</taxon>
        <taxon>Roseibacillus</taxon>
    </lineage>
</organism>
<proteinExistence type="predicted"/>
<sequence>MNHWEYVSLLTTGAAGFLLGKVILPPEQSSAKDSTSTNQPASAAKTQGRDSPSLLSAFRAAYPDTIRSHQQKSAGTFQRDEERSAKEDAFIAEMRRQVDALRRSGQGPALVQALRAGGGFKGDVPTRADRTFKQSVVFAYWMEEDPADALQHFHFGGGAFVVAEPFLLFAEDGDWKSVMQIEGATKEAAKSLTLALARRKGVDLAARLNDWAGWYGEASGESLKSSQGTIAYHLGTHLELENSQTVADQIADWPSRTVEDFSKQLTKRLALTENLAFLQRVAQNGQLSEYYSGVRDELRNSLQAATWLPIDERMEQCLEILQQDKGYRSGYSGEKMRAETEREIAEMEVREQLTSSPERTDFVLGSREAEDILQIWLQREKDWSSLPENILRERAFVLLSEEDFGRALPLIEQHLPPERVARAIGEVAGNALPYRFESAIDMMEQAPALPGNHGNNELNFAHRALHAMDDRISPLLLAENLQARAPSLTVDHLAATWAAWLQKEGGDAAIVSQLEGLIHSPKVRNLYQKGKLNFP</sequence>
<accession>A0A918TDH8</accession>
<dbReference type="EMBL" id="BMXI01000001">
    <property type="protein sequence ID" value="GHC40501.1"/>
    <property type="molecule type" value="Genomic_DNA"/>
</dbReference>
<gene>
    <name evidence="2" type="ORF">GCM10007100_01220</name>
</gene>
<comment type="caution">
    <text evidence="2">The sequence shown here is derived from an EMBL/GenBank/DDBJ whole genome shotgun (WGS) entry which is preliminary data.</text>
</comment>
<evidence type="ECO:0000313" key="2">
    <source>
        <dbReference type="EMBL" id="GHC40501.1"/>
    </source>
</evidence>
<dbReference type="AlphaFoldDB" id="A0A918TDH8"/>
<dbReference type="RefSeq" id="WP_189566331.1">
    <property type="nucleotide sequence ID" value="NZ_BMXI01000001.1"/>
</dbReference>
<evidence type="ECO:0000313" key="3">
    <source>
        <dbReference type="Proteomes" id="UP000644507"/>
    </source>
</evidence>
<protein>
    <submittedName>
        <fullName evidence="2">Uncharacterized protein</fullName>
    </submittedName>
</protein>
<dbReference type="Proteomes" id="UP000644507">
    <property type="component" value="Unassembled WGS sequence"/>
</dbReference>
<reference evidence="2" key="1">
    <citation type="journal article" date="2014" name="Int. J. Syst. Evol. Microbiol.">
        <title>Complete genome sequence of Corynebacterium casei LMG S-19264T (=DSM 44701T), isolated from a smear-ripened cheese.</title>
        <authorList>
            <consortium name="US DOE Joint Genome Institute (JGI-PGF)"/>
            <person name="Walter F."/>
            <person name="Albersmeier A."/>
            <person name="Kalinowski J."/>
            <person name="Ruckert C."/>
        </authorList>
    </citation>
    <scope>NUCLEOTIDE SEQUENCE</scope>
    <source>
        <strain evidence="2">KCTC 12988</strain>
    </source>
</reference>
<evidence type="ECO:0000256" key="1">
    <source>
        <dbReference type="SAM" id="MobiDB-lite"/>
    </source>
</evidence>